<feature type="compositionally biased region" description="Basic and acidic residues" evidence="2">
    <location>
        <begin position="198"/>
        <end position="213"/>
    </location>
</feature>
<feature type="coiled-coil region" evidence="1">
    <location>
        <begin position="669"/>
        <end position="814"/>
    </location>
</feature>
<organism evidence="3 4">
    <name type="scientific">Paecilomyces lecythidis</name>
    <dbReference type="NCBI Taxonomy" id="3004212"/>
    <lineage>
        <taxon>Eukaryota</taxon>
        <taxon>Fungi</taxon>
        <taxon>Dikarya</taxon>
        <taxon>Ascomycota</taxon>
        <taxon>Pezizomycotina</taxon>
        <taxon>Eurotiomycetes</taxon>
        <taxon>Eurotiomycetidae</taxon>
        <taxon>Eurotiales</taxon>
        <taxon>Thermoascaceae</taxon>
        <taxon>Paecilomyces</taxon>
    </lineage>
</organism>
<accession>A0ABR3WX69</accession>
<evidence type="ECO:0000313" key="3">
    <source>
        <dbReference type="EMBL" id="KAL1868017.1"/>
    </source>
</evidence>
<feature type="compositionally biased region" description="Polar residues" evidence="2">
    <location>
        <begin position="79"/>
        <end position="105"/>
    </location>
</feature>
<feature type="compositionally biased region" description="Polar residues" evidence="2">
    <location>
        <begin position="116"/>
        <end position="126"/>
    </location>
</feature>
<comment type="caution">
    <text evidence="3">The sequence shown here is derived from an EMBL/GenBank/DDBJ whole genome shotgun (WGS) entry which is preliminary data.</text>
</comment>
<dbReference type="Gene3D" id="1.20.5.340">
    <property type="match status" value="1"/>
</dbReference>
<reference evidence="3 4" key="1">
    <citation type="journal article" date="2024" name="IMA Fungus">
        <title>IMA Genome - F19 : A genome assembly and annotation guide to empower mycologists, including annotated draft genome sequences of Ceratocystis pirilliformis, Diaporthe australafricana, Fusarium ophioides, Paecilomyces lecythidis, and Sporothrix stenoceras.</title>
        <authorList>
            <person name="Aylward J."/>
            <person name="Wilson A.M."/>
            <person name="Visagie C.M."/>
            <person name="Spraker J."/>
            <person name="Barnes I."/>
            <person name="Buitendag C."/>
            <person name="Ceriani C."/>
            <person name="Del Mar Angel L."/>
            <person name="du Plessis D."/>
            <person name="Fuchs T."/>
            <person name="Gasser K."/>
            <person name="Kramer D."/>
            <person name="Li W."/>
            <person name="Munsamy K."/>
            <person name="Piso A."/>
            <person name="Price J.L."/>
            <person name="Sonnekus B."/>
            <person name="Thomas C."/>
            <person name="van der Nest A."/>
            <person name="van Dijk A."/>
            <person name="van Heerden A."/>
            <person name="van Vuuren N."/>
            <person name="Yilmaz N."/>
            <person name="Duong T.A."/>
            <person name="van der Merwe N.A."/>
            <person name="Wingfield M.J."/>
            <person name="Wingfield B.D."/>
        </authorList>
    </citation>
    <scope>NUCLEOTIDE SEQUENCE [LARGE SCALE GENOMIC DNA]</scope>
    <source>
        <strain evidence="3 4">CMW 18167</strain>
    </source>
</reference>
<protein>
    <submittedName>
        <fullName evidence="3">Uncharacterized protein</fullName>
    </submittedName>
</protein>
<dbReference type="EMBL" id="JAVDPF010000041">
    <property type="protein sequence ID" value="KAL1868017.1"/>
    <property type="molecule type" value="Genomic_DNA"/>
</dbReference>
<dbReference type="Proteomes" id="UP001583193">
    <property type="component" value="Unassembled WGS sequence"/>
</dbReference>
<proteinExistence type="predicted"/>
<feature type="compositionally biased region" description="Basic residues" evidence="2">
    <location>
        <begin position="241"/>
        <end position="251"/>
    </location>
</feature>
<name>A0ABR3WX69_9EURO</name>
<feature type="region of interest" description="Disordered" evidence="2">
    <location>
        <begin position="1"/>
        <end position="23"/>
    </location>
</feature>
<keyword evidence="1" id="KW-0175">Coiled coil</keyword>
<feature type="coiled-coil region" evidence="1">
    <location>
        <begin position="297"/>
        <end position="331"/>
    </location>
</feature>
<feature type="compositionally biased region" description="Basic and acidic residues" evidence="2">
    <location>
        <begin position="155"/>
        <end position="169"/>
    </location>
</feature>
<feature type="coiled-coil region" evidence="1">
    <location>
        <begin position="605"/>
        <end position="639"/>
    </location>
</feature>
<feature type="coiled-coil region" evidence="1">
    <location>
        <begin position="847"/>
        <end position="881"/>
    </location>
</feature>
<feature type="region of interest" description="Disordered" evidence="2">
    <location>
        <begin position="826"/>
        <end position="847"/>
    </location>
</feature>
<evidence type="ECO:0000313" key="4">
    <source>
        <dbReference type="Proteomes" id="UP001583193"/>
    </source>
</evidence>
<feature type="region of interest" description="Disordered" evidence="2">
    <location>
        <begin position="79"/>
        <end position="268"/>
    </location>
</feature>
<feature type="compositionally biased region" description="Polar residues" evidence="2">
    <location>
        <begin position="170"/>
        <end position="185"/>
    </location>
</feature>
<evidence type="ECO:0000256" key="2">
    <source>
        <dbReference type="SAM" id="MobiDB-lite"/>
    </source>
</evidence>
<feature type="compositionally biased region" description="Basic and acidic residues" evidence="2">
    <location>
        <begin position="1"/>
        <end position="10"/>
    </location>
</feature>
<keyword evidence="4" id="KW-1185">Reference proteome</keyword>
<evidence type="ECO:0000256" key="1">
    <source>
        <dbReference type="SAM" id="Coils"/>
    </source>
</evidence>
<sequence length="1071" mass="120788">MEWPTHKETITESSLAGNCPDNEEGISAYEMAQTEEDDLLFHMSQVCEDALSPTSKKVIEKNTVPFTVASSAAKTGTPLTIQRPISSGQNGSNFSYARPSQTDLTFSFRPPPGRQANVSKRNTSGNRKPKQNPVFPEEDRVLMGNDYGSPSPDIHPAKRNETSGHDTPDHQTLNINRDPSSTEQIVGTDGDNAQQQQEHLDQQDQTESRKNERQNTTAGTRDYEPNDEITLPTPKTAQKYKVVKNRKKQKSKPGVGQMKSSLLSNDDARPSEEDLFYLLIQRLRQREEQEAAGSALREQMKSEIVELSEENQTLRAQLEQYHSRQEELVMEISTKKCQSEHWKMKLSKFRHLLSGFGKEHNILRDEADSLKKTEAGLVQEKNELARCIDEIKVNIDQVAFKISQQPSQVAAITADFDVMRQALHSAQEKTAYYHDQLLYEQRRVSKLERHIQCSADEHKNQLTLTNNIQSRVIEKLDTAINHVQQKWESSQVAMRSAITPMLQECLESTNTLIHSNIIEKSDIESLSQSMANLTSSSLDTLTTNSERDADITKAIQDIINTDIREQLKKVEDSISSAMITSDQLAETQECRGRLEEKLKSSEGTVTRLNEVVKELKIREDELIEESNRLQGRLVNCQKELNNAAFRSNEDVFPTVSEIQIQLQTTSAALTEALESIKEKESQIASLQQELIATRLTATNIEERLEQLNREKTAVKDEMVHMEARVREELGRASVISRDKIKAQFEQQLHRVEREKSTLLASVQQYEQTINELKAAMSQSEDSADIKQAEMKERLAEKEENIQCLQRTLVECKALAGSLEIKLAEYKKQKRPGQDVGTNTEDRSLEPRTELQERINTLEDQLSRAEDEIRSVSERLSAAESAKSTLESGKARAKSEIHSLLQRVQESETWRREGELALQKLGIIESADLSQVDWATVEGRLKMILGAQTQKISESHQEDEPSVATDIQSKEVLCTEVIYRSQSVHTSSHASPTSHLTLQSRIPANSTDNSSSRCLPGSIVPFSHVRNAFPHMPYSPNGSLGDINIQLPSTPQGNLLEKVKHLIFFAGIIIRA</sequence>
<gene>
    <name evidence="3" type="ORF">Plec18167_008483</name>
</gene>